<dbReference type="Pfam" id="PF13684">
    <property type="entry name" value="FakA-like_C"/>
    <property type="match status" value="1"/>
</dbReference>
<dbReference type="SUPFAM" id="SSF101473">
    <property type="entry name" value="DhaL-like"/>
    <property type="match status" value="1"/>
</dbReference>
<dbReference type="InterPro" id="IPR019986">
    <property type="entry name" value="YloV-like"/>
</dbReference>
<organism evidence="2 3">
    <name type="scientific">Candidatus Faecalibacterium intestinavium</name>
    <dbReference type="NCBI Taxonomy" id="2838580"/>
    <lineage>
        <taxon>Bacteria</taxon>
        <taxon>Bacillati</taxon>
        <taxon>Bacillota</taxon>
        <taxon>Clostridia</taxon>
        <taxon>Eubacteriales</taxon>
        <taxon>Oscillospiraceae</taxon>
        <taxon>Faecalibacterium</taxon>
    </lineage>
</organism>
<feature type="domain" description="DhaL" evidence="1">
    <location>
        <begin position="5"/>
        <end position="196"/>
    </location>
</feature>
<dbReference type="AlphaFoldDB" id="A0A9E2KME7"/>
<dbReference type="InterPro" id="IPR050270">
    <property type="entry name" value="DegV_domain_contain"/>
</dbReference>
<dbReference type="Pfam" id="PF21645">
    <property type="entry name" value="FakA-like_M"/>
    <property type="match status" value="1"/>
</dbReference>
<accession>A0A9E2KME7</accession>
<dbReference type="SMART" id="SM01120">
    <property type="entry name" value="Dak2"/>
    <property type="match status" value="1"/>
</dbReference>
<dbReference type="PANTHER" id="PTHR33434:SF4">
    <property type="entry name" value="PHOSPHATASE PROTEIN"/>
    <property type="match status" value="1"/>
</dbReference>
<dbReference type="InterPro" id="IPR033470">
    <property type="entry name" value="FakA-like_C"/>
</dbReference>
<proteinExistence type="predicted"/>
<dbReference type="EMBL" id="JAHLFH010000155">
    <property type="protein sequence ID" value="MBU3820172.1"/>
    <property type="molecule type" value="Genomic_DNA"/>
</dbReference>
<reference evidence="2" key="1">
    <citation type="journal article" date="2021" name="PeerJ">
        <title>Extensive microbial diversity within the chicken gut microbiome revealed by metagenomics and culture.</title>
        <authorList>
            <person name="Gilroy R."/>
            <person name="Ravi A."/>
            <person name="Getino M."/>
            <person name="Pursley I."/>
            <person name="Horton D.L."/>
            <person name="Alikhan N.F."/>
            <person name="Baker D."/>
            <person name="Gharbi K."/>
            <person name="Hall N."/>
            <person name="Watson M."/>
            <person name="Adriaenssens E.M."/>
            <person name="Foster-Nyarko E."/>
            <person name="Jarju S."/>
            <person name="Secka A."/>
            <person name="Antonio M."/>
            <person name="Oren A."/>
            <person name="Chaudhuri R.R."/>
            <person name="La Ragione R."/>
            <person name="Hildebrand F."/>
            <person name="Pallen M.J."/>
        </authorList>
    </citation>
    <scope>NUCLEOTIDE SEQUENCE</scope>
    <source>
        <strain evidence="2">742</strain>
    </source>
</reference>
<sequence>MISGKILRDAIISGANNINNQRSRVDELNVFPVPDGDTGTNMGMTVGAAIRELETLDDDCTVGEASKVAASAMLRGARGNSGVITSLLFRGFSKALEGKKEADAEDLVCALEKGVEAAYKAVMKPTEGTILTVARVASEDARASGIADVNELWSLVLASAQRALDDTPNLLPVLKKAGVVDAGGQGILIVFEGMGKVFAGEPMIAGSELTRNKAKLSTANAGKGVYTDDLMKVEDIKNGYCTQFLINKNEGASAAKIRAFAESNGDSVVCIEDDDVINLHVHTADPGKILTEAIKYGYLTNFKIENMHEQFLARQKQGKSLEKQAKAEQDQRDSVASEFIYAAVDPSRDYGFVAVAAGEGLKAVFTDLAVDAVVSGGQTMNPATEDILAAVQSVPAKTVFVLPNNKNIIMAAEQAEKLADRKVIVLPTRTIPMGITAMLNFDPTATAEANTIAMMKAADGVSTGLITYAARDSEYDGKRIKKGEIMALENGKIVSTSSDLTKATYRLARSMCKKDTSFVTIISGCDVSDEEAEKVTEIVKAKCPGHVEVSHIRGGQPVYYYMISVE</sequence>
<gene>
    <name evidence="2" type="ORF">H9864_07380</name>
</gene>
<dbReference type="SMART" id="SM01121">
    <property type="entry name" value="Dak1_2"/>
    <property type="match status" value="1"/>
</dbReference>
<dbReference type="Gene3D" id="1.25.40.340">
    <property type="match status" value="1"/>
</dbReference>
<dbReference type="InterPro" id="IPR048394">
    <property type="entry name" value="FakA-like_M"/>
</dbReference>
<evidence type="ECO:0000313" key="3">
    <source>
        <dbReference type="Proteomes" id="UP000824178"/>
    </source>
</evidence>
<reference evidence="2" key="2">
    <citation type="submission" date="2021-04" db="EMBL/GenBank/DDBJ databases">
        <authorList>
            <person name="Gilroy R."/>
        </authorList>
    </citation>
    <scope>NUCLEOTIDE SEQUENCE</scope>
    <source>
        <strain evidence="2">742</strain>
    </source>
</reference>
<dbReference type="Pfam" id="PF02734">
    <property type="entry name" value="Dak2"/>
    <property type="match status" value="1"/>
</dbReference>
<dbReference type="GO" id="GO:0006071">
    <property type="term" value="P:glycerol metabolic process"/>
    <property type="evidence" value="ECO:0007669"/>
    <property type="project" value="InterPro"/>
</dbReference>
<dbReference type="Proteomes" id="UP000824178">
    <property type="component" value="Unassembled WGS sequence"/>
</dbReference>
<dbReference type="GO" id="GO:0004371">
    <property type="term" value="F:glycerone kinase activity"/>
    <property type="evidence" value="ECO:0007669"/>
    <property type="project" value="InterPro"/>
</dbReference>
<evidence type="ECO:0000313" key="2">
    <source>
        <dbReference type="EMBL" id="MBU3820172.1"/>
    </source>
</evidence>
<dbReference type="InterPro" id="IPR004007">
    <property type="entry name" value="DhaL_dom"/>
</dbReference>
<dbReference type="PANTHER" id="PTHR33434">
    <property type="entry name" value="DEGV DOMAIN-CONTAINING PROTEIN DR_1986-RELATED"/>
    <property type="match status" value="1"/>
</dbReference>
<evidence type="ECO:0000259" key="1">
    <source>
        <dbReference type="PROSITE" id="PS51480"/>
    </source>
</evidence>
<dbReference type="NCBIfam" id="TIGR03599">
    <property type="entry name" value="YloV"/>
    <property type="match status" value="1"/>
</dbReference>
<dbReference type="InterPro" id="IPR036117">
    <property type="entry name" value="DhaL_dom_sf"/>
</dbReference>
<dbReference type="PROSITE" id="PS51480">
    <property type="entry name" value="DHAL"/>
    <property type="match status" value="1"/>
</dbReference>
<name>A0A9E2KME7_9FIRM</name>
<protein>
    <submittedName>
        <fullName evidence="2">DAK2 domain-containing protein</fullName>
    </submittedName>
</protein>
<comment type="caution">
    <text evidence="2">The sequence shown here is derived from an EMBL/GenBank/DDBJ whole genome shotgun (WGS) entry which is preliminary data.</text>
</comment>